<dbReference type="AlphaFoldDB" id="A0A017RRJ0"/>
<sequence length="35" mass="4226">MAEHEFESSRDIYELIVINVQHFISMNSQNLYFYG</sequence>
<dbReference type="Proteomes" id="UP000019681">
    <property type="component" value="Unassembled WGS sequence"/>
</dbReference>
<gene>
    <name evidence="1" type="ORF">Q428_13570</name>
</gene>
<reference evidence="1 2" key="1">
    <citation type="journal article" date="2014" name="Genome Announc.">
        <title>Draft Genome Sequence of Fervidicella metallireducens Strain AeBT, an Iron-Reducing Thermoanaerobe from the Great Artesian Basin.</title>
        <authorList>
            <person name="Patel B.K."/>
        </authorList>
    </citation>
    <scope>NUCLEOTIDE SEQUENCE [LARGE SCALE GENOMIC DNA]</scope>
    <source>
        <strain evidence="1 2">AeB</strain>
    </source>
</reference>
<proteinExistence type="predicted"/>
<organism evidence="1 2">
    <name type="scientific">Fervidicella metallireducens AeB</name>
    <dbReference type="NCBI Taxonomy" id="1403537"/>
    <lineage>
        <taxon>Bacteria</taxon>
        <taxon>Bacillati</taxon>
        <taxon>Bacillota</taxon>
        <taxon>Clostridia</taxon>
        <taxon>Eubacteriales</taxon>
        <taxon>Clostridiaceae</taxon>
        <taxon>Fervidicella</taxon>
    </lineage>
</organism>
<evidence type="ECO:0000313" key="1">
    <source>
        <dbReference type="EMBL" id="EYE87388.1"/>
    </source>
</evidence>
<evidence type="ECO:0000313" key="2">
    <source>
        <dbReference type="Proteomes" id="UP000019681"/>
    </source>
</evidence>
<accession>A0A017RRJ0</accession>
<dbReference type="EMBL" id="AZQP01000060">
    <property type="protein sequence ID" value="EYE87388.1"/>
    <property type="molecule type" value="Genomic_DNA"/>
</dbReference>
<keyword evidence="2" id="KW-1185">Reference proteome</keyword>
<protein>
    <submittedName>
        <fullName evidence="1">Uncharacterized protein</fullName>
    </submittedName>
</protein>
<name>A0A017RRJ0_9CLOT</name>
<comment type="caution">
    <text evidence="1">The sequence shown here is derived from an EMBL/GenBank/DDBJ whole genome shotgun (WGS) entry which is preliminary data.</text>
</comment>